<keyword evidence="5" id="KW-0325">Glycoprotein</keyword>
<evidence type="ECO:0000256" key="2">
    <source>
        <dbReference type="ARBA" id="ARBA00005679"/>
    </source>
</evidence>
<proteinExistence type="inferred from homology"/>
<keyword evidence="4 6" id="KW-0732">Signal</keyword>
<keyword evidence="3" id="KW-0964">Secreted</keyword>
<evidence type="ECO:0000256" key="1">
    <source>
        <dbReference type="ARBA" id="ARBA00004613"/>
    </source>
</evidence>
<evidence type="ECO:0000256" key="3">
    <source>
        <dbReference type="ARBA" id="ARBA00022525"/>
    </source>
</evidence>
<sequence>MLALLKLAYALPTVVSAARHLPSFQVQTENTYGSALADVKVPVQLGVMSRCPDALLCESLFNEVLPEVLDKVNMSLVYVAKFDPSDDIFGVKCLHGVEECAGNAQQLCVKKYAPRENWWEFVQCQNYQGRAKIGLPEVALQCAKTAGIDWRSSGVGKCAGFDGSGTGEEGVDLLRQSVELGQDLGITKSCTVLINGRKVCVHDGTWKECEGGHEKSDFVKLIEDEYRRLNEGEASPESELEGSR</sequence>
<feature type="chain" id="PRO_5034825159" evidence="6">
    <location>
        <begin position="18"/>
        <end position="244"/>
    </location>
</feature>
<comment type="subcellular location">
    <subcellularLocation>
        <location evidence="1">Secreted</location>
    </subcellularLocation>
</comment>
<evidence type="ECO:0000256" key="4">
    <source>
        <dbReference type="ARBA" id="ARBA00022729"/>
    </source>
</evidence>
<evidence type="ECO:0000313" key="7">
    <source>
        <dbReference type="EMBL" id="KAF6762622.1"/>
    </source>
</evidence>
<dbReference type="PANTHER" id="PTHR13234">
    <property type="entry name" value="GAMMA-INTERFERON INDUCIBLE LYSOSOMAL THIOL REDUCTASE GILT"/>
    <property type="match status" value="1"/>
</dbReference>
<dbReference type="PANTHER" id="PTHR13234:SF8">
    <property type="entry name" value="GAMMA-INTERFERON-INDUCIBLE LYSOSOMAL THIOL REDUCTASE"/>
    <property type="match status" value="1"/>
</dbReference>
<dbReference type="EMBL" id="JACGCI010000007">
    <property type="protein sequence ID" value="KAF6762622.1"/>
    <property type="molecule type" value="Genomic_DNA"/>
</dbReference>
<dbReference type="GO" id="GO:0016671">
    <property type="term" value="F:oxidoreductase activity, acting on a sulfur group of donors, disulfide as acceptor"/>
    <property type="evidence" value="ECO:0007669"/>
    <property type="project" value="InterPro"/>
</dbReference>
<dbReference type="InterPro" id="IPR004911">
    <property type="entry name" value="Interferon-induced_GILT"/>
</dbReference>
<reference evidence="7 8" key="1">
    <citation type="submission" date="2020-07" db="EMBL/GenBank/DDBJ databases">
        <title>Comparative genomics of pyrophilous fungi reveals a link between fire events and developmental genes.</title>
        <authorList>
            <consortium name="DOE Joint Genome Institute"/>
            <person name="Steindorff A.S."/>
            <person name="Carver A."/>
            <person name="Calhoun S."/>
            <person name="Stillman K."/>
            <person name="Liu H."/>
            <person name="Lipzen A."/>
            <person name="Pangilinan J."/>
            <person name="Labutti K."/>
            <person name="Bruns T.D."/>
            <person name="Grigoriev I.V."/>
        </authorList>
    </citation>
    <scope>NUCLEOTIDE SEQUENCE [LARGE SCALE GENOMIC DNA]</scope>
    <source>
        <strain evidence="7 8">CBS 144469</strain>
    </source>
</reference>
<comment type="similarity">
    <text evidence="2">Belongs to the GILT family.</text>
</comment>
<dbReference type="GO" id="GO:0005576">
    <property type="term" value="C:extracellular region"/>
    <property type="evidence" value="ECO:0007669"/>
    <property type="project" value="UniProtKB-SubCell"/>
</dbReference>
<protein>
    <submittedName>
        <fullName evidence="7">Uncharacterized protein</fullName>
    </submittedName>
</protein>
<dbReference type="AlphaFoldDB" id="A0A8H6IE11"/>
<dbReference type="Proteomes" id="UP000521943">
    <property type="component" value="Unassembled WGS sequence"/>
</dbReference>
<evidence type="ECO:0000313" key="8">
    <source>
        <dbReference type="Proteomes" id="UP000521943"/>
    </source>
</evidence>
<organism evidence="7 8">
    <name type="scientific">Ephemerocybe angulata</name>
    <dbReference type="NCBI Taxonomy" id="980116"/>
    <lineage>
        <taxon>Eukaryota</taxon>
        <taxon>Fungi</taxon>
        <taxon>Dikarya</taxon>
        <taxon>Basidiomycota</taxon>
        <taxon>Agaricomycotina</taxon>
        <taxon>Agaricomycetes</taxon>
        <taxon>Agaricomycetidae</taxon>
        <taxon>Agaricales</taxon>
        <taxon>Agaricineae</taxon>
        <taxon>Psathyrellaceae</taxon>
        <taxon>Ephemerocybe</taxon>
    </lineage>
</organism>
<dbReference type="Pfam" id="PF03227">
    <property type="entry name" value="GILT"/>
    <property type="match status" value="1"/>
</dbReference>
<dbReference type="Gene3D" id="3.40.30.10">
    <property type="entry name" value="Glutaredoxin"/>
    <property type="match status" value="1"/>
</dbReference>
<name>A0A8H6IE11_9AGAR</name>
<accession>A0A8H6IE11</accession>
<dbReference type="OrthoDB" id="958254at2759"/>
<evidence type="ECO:0000256" key="6">
    <source>
        <dbReference type="SAM" id="SignalP"/>
    </source>
</evidence>
<feature type="signal peptide" evidence="6">
    <location>
        <begin position="1"/>
        <end position="17"/>
    </location>
</feature>
<comment type="caution">
    <text evidence="7">The sequence shown here is derived from an EMBL/GenBank/DDBJ whole genome shotgun (WGS) entry which is preliminary data.</text>
</comment>
<keyword evidence="8" id="KW-1185">Reference proteome</keyword>
<gene>
    <name evidence="7" type="ORF">DFP72DRAFT_876365</name>
</gene>
<evidence type="ECO:0000256" key="5">
    <source>
        <dbReference type="ARBA" id="ARBA00023180"/>
    </source>
</evidence>